<dbReference type="EMBL" id="AC005223">
    <property type="protein sequence ID" value="AAD10643.1"/>
    <property type="molecule type" value="Genomic_DNA"/>
</dbReference>
<dbReference type="AlphaFoldDB" id="Q9ZVU9"/>
<dbReference type="PANTHER" id="PTHR35471:SF1">
    <property type="entry name" value="OS07G0223700 PROTEIN"/>
    <property type="match status" value="1"/>
</dbReference>
<dbReference type="ExpressionAtlas" id="Q9ZVU9">
    <property type="expression patterns" value="baseline and differential"/>
</dbReference>
<accession>Q9ZVU9</accession>
<reference evidence="2" key="1">
    <citation type="submission" date="1999-01" db="EMBL/GenBank/DDBJ databases">
        <authorList>
            <person name="Federspiel N.A."/>
            <person name="Palm C.J."/>
            <person name="Conway A.B."/>
            <person name="Conn L."/>
            <person name="Hansen N.F."/>
            <person name="Altafi H."/>
            <person name="Araujo R."/>
            <person name="Huizar L."/>
            <person name="Rowley D."/>
            <person name="Buehler E."/>
            <person name="Dunn P."/>
            <person name="Gonzalez A."/>
            <person name="Kremenetskaia I."/>
            <person name="Kim C."/>
            <person name="Lenz C."/>
            <person name="Li J."/>
            <person name="Liu S."/>
            <person name="Luros S."/>
            <person name="Schwartz J."/>
            <person name="Shinn P."/>
            <person name="Toriumi M."/>
            <person name="Vysotskaia V.S."/>
            <person name="Walker M."/>
            <person name="Yu G."/>
            <person name="Ecker J."/>
            <person name="Theologis A."/>
            <person name="Davis R.W."/>
        </authorList>
    </citation>
    <scope>NUCLEOTIDE SEQUENCE</scope>
</reference>
<feature type="signal peptide" evidence="1">
    <location>
        <begin position="1"/>
        <end position="27"/>
    </location>
</feature>
<feature type="chain" id="PRO_5004338933" evidence="1">
    <location>
        <begin position="28"/>
        <end position="185"/>
    </location>
</feature>
<sequence>MAMEMIGFFVRLSSSLLWFQIYRLGAAIVDTSLPRETDSDLRNSFLNPPTPAIARQCSGAEEILGGSIYDPAYYTSLFEESQTNINSPKATQDVHKTVRSDHNVVINDMEEVTHPMQILSPLCPLVKRSGHVTKWDCSNTVTTSRAVHEIPVVEFIRNFNKTPYILDDLERAPLWTMLFFGGNHK</sequence>
<protein>
    <submittedName>
        <fullName evidence="2">T5A14.6 protein</fullName>
    </submittedName>
</protein>
<name>Q9ZVU9_ARATH</name>
<evidence type="ECO:0000256" key="1">
    <source>
        <dbReference type="SAM" id="SignalP"/>
    </source>
</evidence>
<gene>
    <name evidence="2" type="primary">T5A14.6</name>
</gene>
<reference key="2">
    <citation type="journal article" date="2000" name="Nature">
        <title>Sequence and analysis of chromosome 1 of the plant Arabidopsis thaliana.</title>
        <authorList>
            <person name="Theologis A."/>
            <person name="Ecker J.R."/>
            <person name="Palm C.J."/>
            <person name="Federspiel N.A."/>
            <person name="Kaul S."/>
            <person name="White O."/>
            <person name="Alonso J."/>
            <person name="Altafi H."/>
            <person name="Araujo R."/>
            <person name="Bowman C.L."/>
            <person name="Brooks S.Y."/>
            <person name="Buehler E."/>
            <person name="Chan A."/>
            <person name="Chao Q."/>
            <person name="Chen H."/>
            <person name="Cheuk R.F."/>
            <person name="Chin C.W."/>
            <person name="Chung M.K."/>
            <person name="Conn L."/>
            <person name="Conway A.B."/>
            <person name="Conway A.R."/>
            <person name="Creasy T.H."/>
            <person name="Dewar K."/>
            <person name="Dunn P."/>
            <person name="Etgu P."/>
            <person name="Feldblyum T.V."/>
            <person name="Feng J."/>
            <person name="Fong B."/>
            <person name="Fujii C.Y."/>
            <person name="Gill J.E."/>
            <person name="Goldsmith A.D."/>
            <person name="Haas B."/>
            <person name="Hansen N.F."/>
            <person name="Hughes B."/>
            <person name="Huizar L."/>
            <person name="Hunter J.L."/>
            <person name="Jenkins J."/>
            <person name="Johnson-Hopson C."/>
            <person name="Khan S."/>
            <person name="Khaykin E."/>
            <person name="Kim C.J."/>
            <person name="Koo H.L."/>
            <person name="Kremenetskaia I."/>
            <person name="Kurtz D.B."/>
            <person name="Kwan A."/>
            <person name="Lam B."/>
            <person name="Langin-Hooper S."/>
            <person name="Lee A."/>
            <person name="Lee J.M."/>
            <person name="Lenz C.A."/>
            <person name="Li J.H."/>
            <person name="Li Y."/>
            <person name="Lin X."/>
            <person name="Liu S.X."/>
            <person name="Liu Z.A."/>
            <person name="Luros J.S."/>
            <person name="Maiti R."/>
            <person name="Marziali A."/>
            <person name="Militscher J."/>
            <person name="Miranda M."/>
            <person name="Nguyen M."/>
            <person name="Nierman W.C."/>
            <person name="Osborne B.I."/>
            <person name="Pai G."/>
            <person name="Peterson J."/>
            <person name="Pham P.K."/>
            <person name="Rizzo M."/>
            <person name="Rooney T."/>
            <person name="Rowley D."/>
            <person name="Sakano H."/>
            <person name="Salzberg S.L."/>
            <person name="Schwartz J.R."/>
            <person name="Shinn P."/>
            <person name="Southwick A.M."/>
            <person name="Sun H."/>
            <person name="Tallon L.J."/>
            <person name="Tambunga G."/>
            <person name="Toriumi M.J."/>
            <person name="Town C.D."/>
            <person name="Utterback T."/>
            <person name="Van Aken S."/>
            <person name="Vaysberg M."/>
            <person name="Vysotskaia V.S."/>
            <person name="Walker M."/>
            <person name="Wu D."/>
            <person name="Yu G."/>
            <person name="Fraser C.M."/>
            <person name="Venter J.C."/>
            <person name="Davis R.W."/>
        </authorList>
    </citation>
    <scope>NUCLEOTIDE SEQUENCE [LARGE SCALE GENOMIC DNA]</scope>
    <source>
        <strain>cv. Columbia</strain>
    </source>
</reference>
<dbReference type="PANTHER" id="PTHR35471">
    <property type="entry name" value="OS07G0223700 PROTEIN"/>
    <property type="match status" value="1"/>
</dbReference>
<proteinExistence type="predicted"/>
<keyword evidence="1" id="KW-0732">Signal</keyword>
<dbReference type="PIR" id="G96597">
    <property type="entry name" value="G96597"/>
</dbReference>
<evidence type="ECO:0000313" key="2">
    <source>
        <dbReference type="EMBL" id="AAD10643.1"/>
    </source>
</evidence>
<organism evidence="2">
    <name type="scientific">Arabidopsis thaliana</name>
    <name type="common">Mouse-ear cress</name>
    <dbReference type="NCBI Taxonomy" id="3702"/>
    <lineage>
        <taxon>Eukaryota</taxon>
        <taxon>Viridiplantae</taxon>
        <taxon>Streptophyta</taxon>
        <taxon>Embryophyta</taxon>
        <taxon>Tracheophyta</taxon>
        <taxon>Spermatophyta</taxon>
        <taxon>Magnoliopsida</taxon>
        <taxon>eudicotyledons</taxon>
        <taxon>Gunneridae</taxon>
        <taxon>Pentapetalae</taxon>
        <taxon>rosids</taxon>
        <taxon>malvids</taxon>
        <taxon>Brassicales</taxon>
        <taxon>Brassicaceae</taxon>
        <taxon>Camelineae</taxon>
        <taxon>Arabidopsis</taxon>
    </lineage>
</organism>